<evidence type="ECO:0000313" key="2">
    <source>
        <dbReference type="EMBL" id="PSF12374.1"/>
    </source>
</evidence>
<dbReference type="Proteomes" id="UP000239866">
    <property type="component" value="Unassembled WGS sequence"/>
</dbReference>
<dbReference type="EMBL" id="PXNP01000013">
    <property type="protein sequence ID" value="PSF12374.1"/>
    <property type="molecule type" value="Genomic_DNA"/>
</dbReference>
<dbReference type="OrthoDB" id="6371371at2"/>
<name>A0A2T1KQI9_9GAMM</name>
<comment type="caution">
    <text evidence="2">The sequence shown here is derived from an EMBL/GenBank/DDBJ whole genome shotgun (WGS) entry which is preliminary data.</text>
</comment>
<reference evidence="2 3" key="1">
    <citation type="submission" date="2018-03" db="EMBL/GenBank/DDBJ databases">
        <title>Marinobacter brunus sp. nov., a marine bacterium of Gamma-proteobacteria isolated from the surface seawater of the South China Sea.</title>
        <authorList>
            <person name="Cheng H."/>
            <person name="Wu Y.-H."/>
            <person name="Xamxidin M."/>
            <person name="Xu X.-W."/>
        </authorList>
    </citation>
    <scope>NUCLEOTIDE SEQUENCE [LARGE SCALE GENOMIC DNA]</scope>
    <source>
        <strain evidence="2 3">NH169-3</strain>
    </source>
</reference>
<keyword evidence="3" id="KW-1185">Reference proteome</keyword>
<protein>
    <submittedName>
        <fullName evidence="2">Uncharacterized protein</fullName>
    </submittedName>
</protein>
<evidence type="ECO:0000256" key="1">
    <source>
        <dbReference type="SAM" id="MobiDB-lite"/>
    </source>
</evidence>
<accession>A0A2T1KQI9</accession>
<organism evidence="2 3">
    <name type="scientific">Marinobacter fuscus</name>
    <dbReference type="NCBI Taxonomy" id="2109942"/>
    <lineage>
        <taxon>Bacteria</taxon>
        <taxon>Pseudomonadati</taxon>
        <taxon>Pseudomonadota</taxon>
        <taxon>Gammaproteobacteria</taxon>
        <taxon>Pseudomonadales</taxon>
        <taxon>Marinobacteraceae</taxon>
        <taxon>Marinobacter</taxon>
    </lineage>
</organism>
<gene>
    <name evidence="2" type="ORF">C7H09_03970</name>
</gene>
<proteinExistence type="predicted"/>
<feature type="compositionally biased region" description="Basic residues" evidence="1">
    <location>
        <begin position="1"/>
        <end position="10"/>
    </location>
</feature>
<dbReference type="AlphaFoldDB" id="A0A2T1KQI9"/>
<feature type="region of interest" description="Disordered" evidence="1">
    <location>
        <begin position="1"/>
        <end position="27"/>
    </location>
</feature>
<sequence>MGQKIKKNPGKNKNNADRQRFQGGFVRTNPPFDYSGFEIYPLRSRRIAISLFPCFAPKRVHFLPKSLNSPFLRTASTEFHA</sequence>
<evidence type="ECO:0000313" key="3">
    <source>
        <dbReference type="Proteomes" id="UP000239866"/>
    </source>
</evidence>